<dbReference type="Pfam" id="PF13246">
    <property type="entry name" value="Cation_ATPase"/>
    <property type="match status" value="1"/>
</dbReference>
<evidence type="ECO:0000313" key="20">
    <source>
        <dbReference type="EMBL" id="MYM88733.1"/>
    </source>
</evidence>
<dbReference type="InterPro" id="IPR023298">
    <property type="entry name" value="ATPase_P-typ_TM_dom_sf"/>
</dbReference>
<evidence type="ECO:0000256" key="11">
    <source>
        <dbReference type="ARBA" id="ARBA00022840"/>
    </source>
</evidence>
<evidence type="ECO:0000256" key="18">
    <source>
        <dbReference type="SAM" id="Phobius"/>
    </source>
</evidence>
<gene>
    <name evidence="20" type="primary">mgtA</name>
    <name evidence="20" type="ORF">GTP91_16315</name>
</gene>
<evidence type="ECO:0000256" key="17">
    <source>
        <dbReference type="ARBA" id="ARBA00047295"/>
    </source>
</evidence>
<dbReference type="PRINTS" id="PR01836">
    <property type="entry name" value="MGATPASE"/>
</dbReference>
<dbReference type="GO" id="GO:0005524">
    <property type="term" value="F:ATP binding"/>
    <property type="evidence" value="ECO:0007669"/>
    <property type="project" value="UniProtKB-KW"/>
</dbReference>
<evidence type="ECO:0000256" key="5">
    <source>
        <dbReference type="ARBA" id="ARBA00013555"/>
    </source>
</evidence>
<dbReference type="CDD" id="cd02077">
    <property type="entry name" value="P-type_ATPase_Mg"/>
    <property type="match status" value="1"/>
</dbReference>
<dbReference type="InterPro" id="IPR004014">
    <property type="entry name" value="ATPase_P-typ_cation-transptr_N"/>
</dbReference>
<feature type="transmembrane region" description="Helical" evidence="18">
    <location>
        <begin position="835"/>
        <end position="853"/>
    </location>
</feature>
<protein>
    <recommendedName>
        <fullName evidence="5">Magnesium-transporting ATPase, P-type 1</fullName>
        <ecNumber evidence="4">7.2.2.14</ecNumber>
    </recommendedName>
    <alternativeName>
        <fullName evidence="16">Mg(2+) transport ATPase, P-type 1</fullName>
    </alternativeName>
</protein>
<feature type="transmembrane region" description="Helical" evidence="18">
    <location>
        <begin position="286"/>
        <end position="310"/>
    </location>
</feature>
<evidence type="ECO:0000256" key="13">
    <source>
        <dbReference type="ARBA" id="ARBA00022967"/>
    </source>
</evidence>
<dbReference type="PANTHER" id="PTHR42861">
    <property type="entry name" value="CALCIUM-TRANSPORTING ATPASE"/>
    <property type="match status" value="1"/>
</dbReference>
<dbReference type="Gene3D" id="3.40.1110.10">
    <property type="entry name" value="Calcium-transporting ATPase, cytoplasmic domain N"/>
    <property type="match status" value="1"/>
</dbReference>
<dbReference type="InterPro" id="IPR008250">
    <property type="entry name" value="ATPase_P-typ_transduc_dom_A_sf"/>
</dbReference>
<dbReference type="SUPFAM" id="SSF56784">
    <property type="entry name" value="HAD-like"/>
    <property type="match status" value="1"/>
</dbReference>
<sequence>MSANPPGTANAQQHALLQNYAAADPDAALRLLDSRAGGLTGQQARERLQQSGPNAVVHQAHGNAWLRFLSLLASPLSLLLLALALVNYLTGQAWGAIVIAVMVVLSSLLAFVQEHRSDLAAERLRSMVATTASVLRDGQAGDLPLAALVPGDIVRLSAGALVPADLRILSSRDLFISQSALTGEALPVEKHGQALAAAGLPALELGNIAFMGSTVVSGTASALVVATGARTCFGQIASDLAGARALTSFDRGVNQFVWLMIRVMIVMMPLVFLLNGLSKGDWLQALLFGVAVAVGLAPEMLPMIVTINLAKGALAMSGKQVIVKRLNAIQNFGAMDVLCTDKTGTLTQDRVIMERHVDIEGKDSARVTEYAYLNSYYQTGLKNLLDVAVLNYVDVHEHLDADHAFRKIDELPFDFQRRRMSVVVERSDGTRVLICKGAVEEVLSVCTRAETGAGVISLQDRHGAALDRVVNELNEDGFRVIAVACRELAAGETVIDNRAEADLLLVGYIAFLDPPKDSAAEALRALSHYGVAVKVLTGDNATVTRSVCRHVGLPVQQVMLGGDIDALDDAALALRAEEVSVFAKLAPQQKARVIRALQSRGHVVGYLGDGINDGAALKAADVGISVDSAVDIAKESADIILMQKSLMALKDGVVEGRKVFGNISKYLRMSASSNFGNMLSVLGASVLLPFLPMAPVQILLNNLLYDVSQTALASDHVDAGYLRRPRRWDIGNIWRNMLYLGPLSSLFDYLTFGVLWYLFDAAHQPALFQSGWFLESLLTQTLVVHVLRTGKVPFAQSKPSTALLATTLAVCALGLWLPLSAFGGALGFVTPPGGYWLALSAIVGAYLVSAQLLKGWLAHRYGQL</sequence>
<dbReference type="SUPFAM" id="SSF81665">
    <property type="entry name" value="Calcium ATPase, transmembrane domain M"/>
    <property type="match status" value="1"/>
</dbReference>
<dbReference type="InterPro" id="IPR006068">
    <property type="entry name" value="ATPase_P-typ_cation-transptr_C"/>
</dbReference>
<dbReference type="RefSeq" id="WP_161097749.1">
    <property type="nucleotide sequence ID" value="NZ_WWCW01000054.1"/>
</dbReference>
<dbReference type="Gene3D" id="1.20.1110.10">
    <property type="entry name" value="Calcium-transporting ATPase, transmembrane domain"/>
    <property type="match status" value="1"/>
</dbReference>
<evidence type="ECO:0000259" key="19">
    <source>
        <dbReference type="SMART" id="SM00831"/>
    </source>
</evidence>
<keyword evidence="15 18" id="KW-0472">Membrane</keyword>
<dbReference type="Gene3D" id="3.40.50.1000">
    <property type="entry name" value="HAD superfamily/HAD-like"/>
    <property type="match status" value="1"/>
</dbReference>
<feature type="transmembrane region" description="Helical" evidence="18">
    <location>
        <begin position="256"/>
        <end position="274"/>
    </location>
</feature>
<keyword evidence="13" id="KW-1278">Translocase</keyword>
<evidence type="ECO:0000256" key="14">
    <source>
        <dbReference type="ARBA" id="ARBA00022989"/>
    </source>
</evidence>
<evidence type="ECO:0000256" key="7">
    <source>
        <dbReference type="ARBA" id="ARBA00022519"/>
    </source>
</evidence>
<dbReference type="SMART" id="SM00831">
    <property type="entry name" value="Cation_ATPase_N"/>
    <property type="match status" value="1"/>
</dbReference>
<dbReference type="InterPro" id="IPR023299">
    <property type="entry name" value="ATPase_P-typ_cyto_dom_N"/>
</dbReference>
<keyword evidence="14 18" id="KW-1133">Transmembrane helix</keyword>
<evidence type="ECO:0000256" key="16">
    <source>
        <dbReference type="ARBA" id="ARBA00029806"/>
    </source>
</evidence>
<dbReference type="EMBL" id="WWCW01000054">
    <property type="protein sequence ID" value="MYM88733.1"/>
    <property type="molecule type" value="Genomic_DNA"/>
</dbReference>
<evidence type="ECO:0000256" key="4">
    <source>
        <dbReference type="ARBA" id="ARBA00012786"/>
    </source>
</evidence>
<name>A0A845G221_9BURK</name>
<keyword evidence="9 18" id="KW-0812">Transmembrane</keyword>
<dbReference type="InterPro" id="IPR023214">
    <property type="entry name" value="HAD_sf"/>
</dbReference>
<keyword evidence="7" id="KW-0997">Cell inner membrane</keyword>
<dbReference type="Pfam" id="PF00689">
    <property type="entry name" value="Cation_ATPase_C"/>
    <property type="match status" value="1"/>
</dbReference>
<comment type="subcellular location">
    <subcellularLocation>
        <location evidence="2">Cell inner membrane</location>
        <topology evidence="2">Multi-pass membrane protein</topology>
    </subcellularLocation>
</comment>
<evidence type="ECO:0000256" key="15">
    <source>
        <dbReference type="ARBA" id="ARBA00023136"/>
    </source>
</evidence>
<comment type="function">
    <text evidence="1">Mediates magnesium influx to the cytosol.</text>
</comment>
<dbReference type="Gene3D" id="2.70.150.10">
    <property type="entry name" value="Calcium-transporting ATPase, cytoplasmic transduction domain A"/>
    <property type="match status" value="1"/>
</dbReference>
<accession>A0A845G221</accession>
<dbReference type="SFLD" id="SFLDS00003">
    <property type="entry name" value="Haloacid_Dehalogenase"/>
    <property type="match status" value="1"/>
</dbReference>
<feature type="transmembrane region" description="Helical" evidence="18">
    <location>
        <begin position="802"/>
        <end position="829"/>
    </location>
</feature>
<evidence type="ECO:0000256" key="1">
    <source>
        <dbReference type="ARBA" id="ARBA00003954"/>
    </source>
</evidence>
<feature type="transmembrane region" description="Helical" evidence="18">
    <location>
        <begin position="737"/>
        <end position="759"/>
    </location>
</feature>
<dbReference type="GO" id="GO:0016887">
    <property type="term" value="F:ATP hydrolysis activity"/>
    <property type="evidence" value="ECO:0007669"/>
    <property type="project" value="InterPro"/>
</dbReference>
<dbReference type="GO" id="GO:0015444">
    <property type="term" value="F:P-type magnesium transporter activity"/>
    <property type="evidence" value="ECO:0007669"/>
    <property type="project" value="UniProtKB-EC"/>
</dbReference>
<dbReference type="GO" id="GO:0005886">
    <property type="term" value="C:plasma membrane"/>
    <property type="evidence" value="ECO:0007669"/>
    <property type="project" value="UniProtKB-SubCell"/>
</dbReference>
<dbReference type="SFLD" id="SFLDF00027">
    <property type="entry name" value="p-type_atpase"/>
    <property type="match status" value="1"/>
</dbReference>
<dbReference type="InterPro" id="IPR018303">
    <property type="entry name" value="ATPase_P-typ_P_site"/>
</dbReference>
<dbReference type="InterPro" id="IPR059000">
    <property type="entry name" value="ATPase_P-type_domA"/>
</dbReference>
<dbReference type="InterPro" id="IPR001757">
    <property type="entry name" value="P_typ_ATPase"/>
</dbReference>
<dbReference type="PROSITE" id="PS00154">
    <property type="entry name" value="ATPASE_E1_E2"/>
    <property type="match status" value="1"/>
</dbReference>
<evidence type="ECO:0000313" key="21">
    <source>
        <dbReference type="Proteomes" id="UP000470302"/>
    </source>
</evidence>
<comment type="similarity">
    <text evidence="3">Belongs to the cation transport ATPase (P-type) (TC 3.A.3) family. Type IIIB subfamily.</text>
</comment>
<evidence type="ECO:0000256" key="12">
    <source>
        <dbReference type="ARBA" id="ARBA00022842"/>
    </source>
</evidence>
<keyword evidence="11" id="KW-0067">ATP-binding</keyword>
<feature type="domain" description="Cation-transporting P-type ATPase N-terminal" evidence="19">
    <location>
        <begin position="19"/>
        <end position="92"/>
    </location>
</feature>
<keyword evidence="6" id="KW-1003">Cell membrane</keyword>
<dbReference type="SUPFAM" id="SSF81653">
    <property type="entry name" value="Calcium ATPase, transduction domain A"/>
    <property type="match status" value="1"/>
</dbReference>
<proteinExistence type="inferred from homology"/>
<evidence type="ECO:0000256" key="8">
    <source>
        <dbReference type="ARBA" id="ARBA00022553"/>
    </source>
</evidence>
<dbReference type="Pfam" id="PF00690">
    <property type="entry name" value="Cation_ATPase_N"/>
    <property type="match status" value="1"/>
</dbReference>
<dbReference type="InterPro" id="IPR006415">
    <property type="entry name" value="P-type_ATPase_IIIB"/>
</dbReference>
<keyword evidence="12" id="KW-0460">Magnesium</keyword>
<feature type="transmembrane region" description="Helical" evidence="18">
    <location>
        <begin position="771"/>
        <end position="790"/>
    </location>
</feature>
<dbReference type="InterPro" id="IPR036412">
    <property type="entry name" value="HAD-like_sf"/>
</dbReference>
<evidence type="ECO:0000256" key="9">
    <source>
        <dbReference type="ARBA" id="ARBA00022692"/>
    </source>
</evidence>
<evidence type="ECO:0000256" key="3">
    <source>
        <dbReference type="ARBA" id="ARBA00008746"/>
    </source>
</evidence>
<evidence type="ECO:0000256" key="2">
    <source>
        <dbReference type="ARBA" id="ARBA00004429"/>
    </source>
</evidence>
<dbReference type="SFLD" id="SFLDG00002">
    <property type="entry name" value="C1.7:_P-type_atpase_like"/>
    <property type="match status" value="1"/>
</dbReference>
<keyword evidence="10" id="KW-0547">Nucleotide-binding</keyword>
<feature type="transmembrane region" description="Helical" evidence="18">
    <location>
        <begin position="68"/>
        <end position="88"/>
    </location>
</feature>
<evidence type="ECO:0000256" key="6">
    <source>
        <dbReference type="ARBA" id="ARBA00022475"/>
    </source>
</evidence>
<dbReference type="AlphaFoldDB" id="A0A845G221"/>
<dbReference type="NCBIfam" id="NF011702">
    <property type="entry name" value="PRK15122.1"/>
    <property type="match status" value="1"/>
</dbReference>
<comment type="catalytic activity">
    <reaction evidence="17">
        <text>Mg(2+)(out) + ATP + H2O = Mg(2+)(in) + ADP + phosphate + H(+)</text>
        <dbReference type="Rhea" id="RHEA:10260"/>
        <dbReference type="ChEBI" id="CHEBI:15377"/>
        <dbReference type="ChEBI" id="CHEBI:15378"/>
        <dbReference type="ChEBI" id="CHEBI:18420"/>
        <dbReference type="ChEBI" id="CHEBI:30616"/>
        <dbReference type="ChEBI" id="CHEBI:43474"/>
        <dbReference type="ChEBI" id="CHEBI:456216"/>
        <dbReference type="EC" id="7.2.2.14"/>
    </reaction>
</comment>
<dbReference type="NCBIfam" id="TIGR01524">
    <property type="entry name" value="ATPase-IIIB_Mg"/>
    <property type="match status" value="1"/>
</dbReference>
<keyword evidence="8" id="KW-0597">Phosphoprotein</keyword>
<dbReference type="Proteomes" id="UP000470302">
    <property type="component" value="Unassembled WGS sequence"/>
</dbReference>
<evidence type="ECO:0000256" key="10">
    <source>
        <dbReference type="ARBA" id="ARBA00022741"/>
    </source>
</evidence>
<comment type="caution">
    <text evidence="20">The sequence shown here is derived from an EMBL/GenBank/DDBJ whole genome shotgun (WGS) entry which is preliminary data.</text>
</comment>
<reference evidence="20 21" key="1">
    <citation type="submission" date="2020-01" db="EMBL/GenBank/DDBJ databases">
        <title>Novel species isolated from a subtropical stream in China.</title>
        <authorList>
            <person name="Lu H."/>
        </authorList>
    </citation>
    <scope>NUCLEOTIDE SEQUENCE [LARGE SCALE GENOMIC DNA]</scope>
    <source>
        <strain evidence="20 21">FT82W</strain>
    </source>
</reference>
<dbReference type="NCBIfam" id="TIGR01494">
    <property type="entry name" value="ATPase_P-type"/>
    <property type="match status" value="2"/>
</dbReference>
<dbReference type="Pfam" id="PF00122">
    <property type="entry name" value="E1-E2_ATPase"/>
    <property type="match status" value="1"/>
</dbReference>
<dbReference type="EC" id="7.2.2.14" evidence="4"/>
<dbReference type="InterPro" id="IPR044492">
    <property type="entry name" value="P_typ_ATPase_HD_dom"/>
</dbReference>
<feature type="transmembrane region" description="Helical" evidence="18">
    <location>
        <begin position="94"/>
        <end position="112"/>
    </location>
</feature>
<organism evidence="20 21">
    <name type="scientific">Duganella vulcania</name>
    <dbReference type="NCBI Taxonomy" id="2692166"/>
    <lineage>
        <taxon>Bacteria</taxon>
        <taxon>Pseudomonadati</taxon>
        <taxon>Pseudomonadota</taxon>
        <taxon>Betaproteobacteria</taxon>
        <taxon>Burkholderiales</taxon>
        <taxon>Oxalobacteraceae</taxon>
        <taxon>Telluria group</taxon>
        <taxon>Duganella</taxon>
    </lineage>
</organism>